<dbReference type="EMBL" id="OX395133">
    <property type="protein sequence ID" value="CAI5781128.1"/>
    <property type="molecule type" value="Genomic_DNA"/>
</dbReference>
<dbReference type="PANTHER" id="PTHR20914">
    <property type="entry name" value="LY6/PLAUR DOMAIN-CONTAINING PROTEIN 8"/>
    <property type="match status" value="1"/>
</dbReference>
<comment type="similarity">
    <text evidence="2">Belongs to the CNF-like-inhibitor family.</text>
</comment>
<evidence type="ECO:0000259" key="7">
    <source>
        <dbReference type="Pfam" id="PF00021"/>
    </source>
</evidence>
<dbReference type="SUPFAM" id="SSF57302">
    <property type="entry name" value="Snake toxin-like"/>
    <property type="match status" value="2"/>
</dbReference>
<dbReference type="InterPro" id="IPR045860">
    <property type="entry name" value="Snake_toxin-like_sf"/>
</dbReference>
<keyword evidence="4" id="KW-0593">Phospholipase A2 inhibitor</keyword>
<protein>
    <submittedName>
        <fullName evidence="9">A2 inhibitor and Ly6 PLAUR domain-containing protein-like</fullName>
    </submittedName>
</protein>
<dbReference type="InterPro" id="IPR016054">
    <property type="entry name" value="LY6_UPA_recep-like"/>
</dbReference>
<dbReference type="PANTHER" id="PTHR20914:SF30">
    <property type="entry name" value="LY6_PLAUR DOMAIN CONTAINING 9"/>
    <property type="match status" value="1"/>
</dbReference>
<proteinExistence type="inferred from homology"/>
<dbReference type="CDD" id="cd23588">
    <property type="entry name" value="TFP_LU_ECD_PLIG"/>
    <property type="match status" value="1"/>
</dbReference>
<feature type="domain" description="UPAR/Ly6" evidence="7">
    <location>
        <begin position="114"/>
        <end position="174"/>
    </location>
</feature>
<keyword evidence="3" id="KW-0964">Secreted</keyword>
<dbReference type="CDD" id="cd23572">
    <property type="entry name" value="TFP_LU_ECD_PINLYP_rpt2"/>
    <property type="match status" value="1"/>
</dbReference>
<feature type="chain" id="PRO_5041455975" evidence="6">
    <location>
        <begin position="20"/>
        <end position="199"/>
    </location>
</feature>
<dbReference type="GO" id="GO:0019834">
    <property type="term" value="F:phospholipase A2 inhibitor activity"/>
    <property type="evidence" value="ECO:0007669"/>
    <property type="project" value="UniProtKB-KW"/>
</dbReference>
<dbReference type="AlphaFoldDB" id="A0AA35KQ56"/>
<evidence type="ECO:0000256" key="6">
    <source>
        <dbReference type="SAM" id="SignalP"/>
    </source>
</evidence>
<evidence type="ECO:0000259" key="8">
    <source>
        <dbReference type="Pfam" id="PF02988"/>
    </source>
</evidence>
<keyword evidence="6" id="KW-0732">Signal</keyword>
<dbReference type="Pfam" id="PF02988">
    <property type="entry name" value="PLA2_inh"/>
    <property type="match status" value="1"/>
</dbReference>
<evidence type="ECO:0000313" key="10">
    <source>
        <dbReference type="Proteomes" id="UP001178461"/>
    </source>
</evidence>
<organism evidence="9 10">
    <name type="scientific">Podarcis lilfordi</name>
    <name type="common">Lilford's wall lizard</name>
    <dbReference type="NCBI Taxonomy" id="74358"/>
    <lineage>
        <taxon>Eukaryota</taxon>
        <taxon>Metazoa</taxon>
        <taxon>Chordata</taxon>
        <taxon>Craniata</taxon>
        <taxon>Vertebrata</taxon>
        <taxon>Euteleostomi</taxon>
        <taxon>Lepidosauria</taxon>
        <taxon>Squamata</taxon>
        <taxon>Bifurcata</taxon>
        <taxon>Unidentata</taxon>
        <taxon>Episquamata</taxon>
        <taxon>Laterata</taxon>
        <taxon>Lacertibaenia</taxon>
        <taxon>Lacertidae</taxon>
        <taxon>Podarcis</taxon>
    </lineage>
</organism>
<name>A0AA35KQ56_9SAUR</name>
<evidence type="ECO:0000256" key="1">
    <source>
        <dbReference type="ARBA" id="ARBA00004613"/>
    </source>
</evidence>
<evidence type="ECO:0000256" key="4">
    <source>
        <dbReference type="ARBA" id="ARBA00023005"/>
    </source>
</evidence>
<feature type="signal peptide" evidence="6">
    <location>
        <begin position="1"/>
        <end position="19"/>
    </location>
</feature>
<dbReference type="GO" id="GO:0005576">
    <property type="term" value="C:extracellular region"/>
    <property type="evidence" value="ECO:0007669"/>
    <property type="project" value="UniProtKB-SubCell"/>
</dbReference>
<sequence length="199" mass="20722">MKFLLGLAIGFLLVTIGASLKCEVCTGSGNSCSGPMETCDNDTCAISVSETTVGGMQAQIIAKSCESSNICKDRTQLLNFGQGQELRTGITCCVGEACKTATPQVPPRINQPNGKQCPACFSLLSGVCDPNETVDCVGPQNDCLEMAVMVSYGTVIIKVVQKGCATKGFCDGLKLGETTVSGFYSHVTKAECVPASRPA</sequence>
<dbReference type="Gene3D" id="2.10.60.10">
    <property type="entry name" value="CD59"/>
    <property type="match status" value="2"/>
</dbReference>
<dbReference type="InterPro" id="IPR004126">
    <property type="entry name" value="PLipase_A2_inh_N"/>
</dbReference>
<accession>A0AA35KQ56</accession>
<evidence type="ECO:0000256" key="3">
    <source>
        <dbReference type="ARBA" id="ARBA00022525"/>
    </source>
</evidence>
<dbReference type="Proteomes" id="UP001178461">
    <property type="component" value="Chromosome 8"/>
</dbReference>
<feature type="domain" description="Phospholipase A2 inhibitor N-terminal" evidence="8">
    <location>
        <begin position="21"/>
        <end position="100"/>
    </location>
</feature>
<evidence type="ECO:0000256" key="5">
    <source>
        <dbReference type="ARBA" id="ARBA00023157"/>
    </source>
</evidence>
<gene>
    <name evidence="9" type="ORF">PODLI_1B000955</name>
</gene>
<keyword evidence="5" id="KW-1015">Disulfide bond</keyword>
<reference evidence="9" key="1">
    <citation type="submission" date="2022-12" db="EMBL/GenBank/DDBJ databases">
        <authorList>
            <person name="Alioto T."/>
            <person name="Alioto T."/>
            <person name="Gomez Garrido J."/>
        </authorList>
    </citation>
    <scope>NUCLEOTIDE SEQUENCE</scope>
</reference>
<evidence type="ECO:0000313" key="9">
    <source>
        <dbReference type="EMBL" id="CAI5781128.1"/>
    </source>
</evidence>
<dbReference type="Pfam" id="PF00021">
    <property type="entry name" value="UPAR_LY6"/>
    <property type="match status" value="1"/>
</dbReference>
<dbReference type="InterPro" id="IPR050918">
    <property type="entry name" value="CNF-like_PLA2_Inhibitor"/>
</dbReference>
<evidence type="ECO:0000256" key="2">
    <source>
        <dbReference type="ARBA" id="ARBA00006570"/>
    </source>
</evidence>
<comment type="subcellular location">
    <subcellularLocation>
        <location evidence="1">Secreted</location>
    </subcellularLocation>
</comment>
<keyword evidence="10" id="KW-1185">Reference proteome</keyword>